<reference evidence="3 4" key="1">
    <citation type="submission" date="2018-08" db="EMBL/GenBank/DDBJ databases">
        <title>Genome sequencing of Agrobacterium vitis strain ICMP 10754.</title>
        <authorList>
            <person name="Visnovsky S.B."/>
            <person name="Pitman A.R."/>
        </authorList>
    </citation>
    <scope>NUCLEOTIDE SEQUENCE [LARGE SCALE GENOMIC DNA]</scope>
    <source>
        <strain evidence="3 4">ICMP 10754</strain>
    </source>
</reference>
<accession>A0A7J4X4I3</accession>
<organism evidence="3 4">
    <name type="scientific">Agrobacterium vitis</name>
    <name type="common">Rhizobium vitis</name>
    <dbReference type="NCBI Taxonomy" id="373"/>
    <lineage>
        <taxon>Bacteria</taxon>
        <taxon>Pseudomonadati</taxon>
        <taxon>Pseudomonadota</taxon>
        <taxon>Alphaproteobacteria</taxon>
        <taxon>Hyphomicrobiales</taxon>
        <taxon>Rhizobiaceae</taxon>
        <taxon>Rhizobium/Agrobacterium group</taxon>
        <taxon>Agrobacterium</taxon>
    </lineage>
</organism>
<keyword evidence="2" id="KW-1133">Transmembrane helix</keyword>
<protein>
    <submittedName>
        <fullName evidence="3">Uncharacterized protein</fullName>
    </submittedName>
</protein>
<dbReference type="AlphaFoldDB" id="A0A7J4X4I3"/>
<name>A0A7J4X4I3_AGRVI</name>
<evidence type="ECO:0000313" key="4">
    <source>
        <dbReference type="Proteomes" id="UP000436911"/>
    </source>
</evidence>
<gene>
    <name evidence="3" type="ORF">DXT89_13970</name>
</gene>
<keyword evidence="2" id="KW-0472">Membrane</keyword>
<sequence>MTVIISAISWLARMIGWGGVVAIALLVYEEGIPVIRRIPYIEYVPLIGELAEGRVKTYAAQQVELSKATMVSQVEKDALQAQLDRERELRAAAEQSATEAAKRADAARMAKDQAMKNYEALISADTSPDGAVWTKEDIEWQKQH</sequence>
<dbReference type="EMBL" id="QUSG01000006">
    <property type="protein sequence ID" value="KAA3527037.1"/>
    <property type="molecule type" value="Genomic_DNA"/>
</dbReference>
<keyword evidence="2" id="KW-0812">Transmembrane</keyword>
<feature type="transmembrane region" description="Helical" evidence="2">
    <location>
        <begin position="6"/>
        <end position="28"/>
    </location>
</feature>
<evidence type="ECO:0000256" key="2">
    <source>
        <dbReference type="SAM" id="Phobius"/>
    </source>
</evidence>
<evidence type="ECO:0000256" key="1">
    <source>
        <dbReference type="SAM" id="Coils"/>
    </source>
</evidence>
<comment type="caution">
    <text evidence="3">The sequence shown here is derived from an EMBL/GenBank/DDBJ whole genome shotgun (WGS) entry which is preliminary data.</text>
</comment>
<keyword evidence="1" id="KW-0175">Coiled coil</keyword>
<feature type="coiled-coil region" evidence="1">
    <location>
        <begin position="76"/>
        <end position="103"/>
    </location>
</feature>
<evidence type="ECO:0000313" key="3">
    <source>
        <dbReference type="EMBL" id="KAA3527037.1"/>
    </source>
</evidence>
<dbReference type="RefSeq" id="WP_149916787.1">
    <property type="nucleotide sequence ID" value="NZ_QUSG01000006.1"/>
</dbReference>
<dbReference type="Proteomes" id="UP000436911">
    <property type="component" value="Unassembled WGS sequence"/>
</dbReference>
<proteinExistence type="predicted"/>